<gene>
    <name evidence="2" type="ORF">DWV76_06030</name>
</gene>
<evidence type="ECO:0000313" key="3">
    <source>
        <dbReference type="Proteomes" id="UP000283785"/>
    </source>
</evidence>
<keyword evidence="1" id="KW-1133">Transmembrane helix</keyword>
<reference evidence="2 3" key="1">
    <citation type="submission" date="2018-08" db="EMBL/GenBank/DDBJ databases">
        <title>A genome reference for cultivated species of the human gut microbiota.</title>
        <authorList>
            <person name="Zou Y."/>
            <person name="Xue W."/>
            <person name="Luo G."/>
        </authorList>
    </citation>
    <scope>NUCLEOTIDE SEQUENCE [LARGE SCALE GENOMIC DNA]</scope>
    <source>
        <strain evidence="2 3">AF12-50</strain>
    </source>
</reference>
<dbReference type="AlphaFoldDB" id="A0AA92TZV0"/>
<keyword evidence="1" id="KW-0472">Membrane</keyword>
<organism evidence="2 3">
    <name type="scientific">Segatella copri</name>
    <dbReference type="NCBI Taxonomy" id="165179"/>
    <lineage>
        <taxon>Bacteria</taxon>
        <taxon>Pseudomonadati</taxon>
        <taxon>Bacteroidota</taxon>
        <taxon>Bacteroidia</taxon>
        <taxon>Bacteroidales</taxon>
        <taxon>Prevotellaceae</taxon>
        <taxon>Segatella</taxon>
    </lineage>
</organism>
<keyword evidence="1" id="KW-0812">Transmembrane</keyword>
<dbReference type="Proteomes" id="UP000283785">
    <property type="component" value="Unassembled WGS sequence"/>
</dbReference>
<name>A0AA92TZV0_9BACT</name>
<feature type="transmembrane region" description="Helical" evidence="1">
    <location>
        <begin position="31"/>
        <end position="49"/>
    </location>
</feature>
<protein>
    <submittedName>
        <fullName evidence="2">Uncharacterized protein</fullName>
    </submittedName>
</protein>
<evidence type="ECO:0000256" key="1">
    <source>
        <dbReference type="SAM" id="Phobius"/>
    </source>
</evidence>
<accession>A0AA92TZV0</accession>
<evidence type="ECO:0000313" key="2">
    <source>
        <dbReference type="EMBL" id="RGW43260.1"/>
    </source>
</evidence>
<sequence length="87" mass="9811">MMIFTDVVAVDHAMIEGARDMLVVQIALKTMIRNIFLFFATNFIIYWLTGYSPDNTTEMVIELTGNDTGCLTEGWEIVPHLADKPEA</sequence>
<dbReference type="EMBL" id="QSAG01000008">
    <property type="protein sequence ID" value="RGW43260.1"/>
    <property type="molecule type" value="Genomic_DNA"/>
</dbReference>
<proteinExistence type="predicted"/>
<comment type="caution">
    <text evidence="2">The sequence shown here is derived from an EMBL/GenBank/DDBJ whole genome shotgun (WGS) entry which is preliminary data.</text>
</comment>